<dbReference type="EMBL" id="FUYR01000002">
    <property type="protein sequence ID" value="SKB63876.1"/>
    <property type="molecule type" value="Genomic_DNA"/>
</dbReference>
<dbReference type="Proteomes" id="UP000189981">
    <property type="component" value="Unassembled WGS sequence"/>
</dbReference>
<gene>
    <name evidence="1" type="ORF">SAMN05661099_1968</name>
</gene>
<keyword evidence="2" id="KW-1185">Reference proteome</keyword>
<protein>
    <submittedName>
        <fullName evidence="1">Uncharacterized protein</fullName>
    </submittedName>
</protein>
<evidence type="ECO:0000313" key="2">
    <source>
        <dbReference type="Proteomes" id="UP000189981"/>
    </source>
</evidence>
<proteinExistence type="predicted"/>
<reference evidence="2" key="1">
    <citation type="submission" date="2017-02" db="EMBL/GenBank/DDBJ databases">
        <authorList>
            <person name="Varghese N."/>
            <person name="Submissions S."/>
        </authorList>
    </citation>
    <scope>NUCLEOTIDE SEQUENCE [LARGE SCALE GENOMIC DNA]</scope>
    <source>
        <strain evidence="2">DSM 22385</strain>
    </source>
</reference>
<accession>A0A1T5CX20</accession>
<evidence type="ECO:0000313" key="1">
    <source>
        <dbReference type="EMBL" id="SKB63876.1"/>
    </source>
</evidence>
<dbReference type="AlphaFoldDB" id="A0A1T5CX20"/>
<dbReference type="STRING" id="572036.SAMN05661099_1968"/>
<sequence>MTKEHWIRLNDLLVKNYEVFQQNYKDSNTGTTPKRRRLASRNAGFAVGRAEWYISEHEGCKLLLADYLATKSYGREEFFQPNYFVTDMREFLKIVENTIISVEQRSA</sequence>
<dbReference type="RefSeq" id="WP_079702514.1">
    <property type="nucleotide sequence ID" value="NZ_FUYR01000002.1"/>
</dbReference>
<organism evidence="1 2">
    <name type="scientific">Daejeonella lutea</name>
    <dbReference type="NCBI Taxonomy" id="572036"/>
    <lineage>
        <taxon>Bacteria</taxon>
        <taxon>Pseudomonadati</taxon>
        <taxon>Bacteroidota</taxon>
        <taxon>Sphingobacteriia</taxon>
        <taxon>Sphingobacteriales</taxon>
        <taxon>Sphingobacteriaceae</taxon>
        <taxon>Daejeonella</taxon>
    </lineage>
</organism>
<name>A0A1T5CX20_9SPHI</name>